<dbReference type="RefSeq" id="WP_013739265.1">
    <property type="nucleotide sequence ID" value="NC_015436.1"/>
</dbReference>
<proteinExistence type="predicted"/>
<dbReference type="InterPro" id="IPR012338">
    <property type="entry name" value="Beta-lactam/transpept-like"/>
</dbReference>
<sequence length="559" mass="60855">MSHTKKNRLVRVFLFITIMTCLLLLVHIGNIIVDGETGTDSSYKNPNVAKQVVRGSIYDRKGRLLAIEVPYWSCAFLHAYIPDMRIAAEIVAPYLFLTVDEILAMTARNTTYTLLQRKVQDAVMEDLRTAVAKSGLGRGILLEKKYGREYPATFHAVQTTGFTNTENRGLEGMELFLDDFLSPYPELSQEITYGGDVYLSLDMDIQYLLDVNIQDIVDEHMPDYVMGIVMDARTGEILASASSPWYDANHYNLSREDERNNRVISYMYEPGSVFKIFSLAAIMEIGQADLETPFNETGTYTFTMPNGETATIKSTSSRGLIGPAEFIKYSTNGAIAHWSLQTDSDLFRQKLLDFGFGQSWNTGQGGVIPGLLTPVSAWSGRSKPTISFGQEIGVTVLQMATAATALANDGILLAPHIIMKKIDSDGLTVYQAERDEIRTVLSPGVAGKILSYMVGATEPGGTAMLAAVEGIEVAAKTGTAQIINPETNSYSEDSVLASTLALVPADAPKYILYIAAANPTGRTIWGSDIAAPALASIISGLISQGKLLTDSTQVIPVSQ</sequence>
<keyword evidence="6" id="KW-1185">Reference proteome</keyword>
<dbReference type="InterPro" id="IPR050515">
    <property type="entry name" value="Beta-lactam/transpept"/>
</dbReference>
<keyword evidence="3" id="KW-0812">Transmembrane</keyword>
<dbReference type="GO" id="GO:0071555">
    <property type="term" value="P:cell wall organization"/>
    <property type="evidence" value="ECO:0007669"/>
    <property type="project" value="TreeGrafter"/>
</dbReference>
<dbReference type="Pfam" id="PF00905">
    <property type="entry name" value="Transpeptidase"/>
    <property type="match status" value="1"/>
</dbReference>
<keyword evidence="2 3" id="KW-0472">Membrane</keyword>
<evidence type="ECO:0000313" key="6">
    <source>
        <dbReference type="Proteomes" id="UP000007939"/>
    </source>
</evidence>
<dbReference type="KEGG" id="scc:Spico_0641"/>
<evidence type="ECO:0000259" key="4">
    <source>
        <dbReference type="Pfam" id="PF00905"/>
    </source>
</evidence>
<evidence type="ECO:0000256" key="1">
    <source>
        <dbReference type="ARBA" id="ARBA00004370"/>
    </source>
</evidence>
<dbReference type="Gene3D" id="3.40.710.10">
    <property type="entry name" value="DD-peptidase/beta-lactamase superfamily"/>
    <property type="match status" value="1"/>
</dbReference>
<reference evidence="6" key="1">
    <citation type="submission" date="2011-04" db="EMBL/GenBank/DDBJ databases">
        <title>The complete genome of Spirochaeta coccoides DSM 17374.</title>
        <authorList>
            <person name="Lucas S."/>
            <person name="Copeland A."/>
            <person name="Lapidus A."/>
            <person name="Bruce D."/>
            <person name="Goodwin L."/>
            <person name="Pitluck S."/>
            <person name="Peters L."/>
            <person name="Kyrpides N."/>
            <person name="Mavromatis K."/>
            <person name="Pagani I."/>
            <person name="Ivanova N."/>
            <person name="Ovchinnikova G."/>
            <person name="Lu M."/>
            <person name="Detter J.C."/>
            <person name="Tapia R."/>
            <person name="Han C."/>
            <person name="Land M."/>
            <person name="Hauser L."/>
            <person name="Markowitz V."/>
            <person name="Cheng J.-F."/>
            <person name="Hugenholtz P."/>
            <person name="Woyke T."/>
            <person name="Wu D."/>
            <person name="Spring S."/>
            <person name="Schroeder M."/>
            <person name="Brambilla E."/>
            <person name="Klenk H.-P."/>
            <person name="Eisen J.A."/>
        </authorList>
    </citation>
    <scope>NUCLEOTIDE SEQUENCE [LARGE SCALE GENOMIC DNA]</scope>
    <source>
        <strain evidence="6">ATCC BAA-1237 / DSM 17374 / SPN1</strain>
    </source>
</reference>
<dbReference type="STRING" id="760011.Spico_0641"/>
<keyword evidence="5" id="KW-0808">Transferase</keyword>
<dbReference type="EMBL" id="CP002659">
    <property type="protein sequence ID" value="AEC01869.1"/>
    <property type="molecule type" value="Genomic_DNA"/>
</dbReference>
<accession>F4GKV6</accession>
<evidence type="ECO:0000313" key="5">
    <source>
        <dbReference type="EMBL" id="AEC01869.1"/>
    </source>
</evidence>
<dbReference type="SUPFAM" id="SSF56519">
    <property type="entry name" value="Penicillin binding protein dimerisation domain"/>
    <property type="match status" value="1"/>
</dbReference>
<dbReference type="GO" id="GO:0016757">
    <property type="term" value="F:glycosyltransferase activity"/>
    <property type="evidence" value="ECO:0007669"/>
    <property type="project" value="UniProtKB-KW"/>
</dbReference>
<dbReference type="GO" id="GO:0005886">
    <property type="term" value="C:plasma membrane"/>
    <property type="evidence" value="ECO:0007669"/>
    <property type="project" value="TreeGrafter"/>
</dbReference>
<dbReference type="InterPro" id="IPR036138">
    <property type="entry name" value="PBP_dimer_sf"/>
</dbReference>
<dbReference type="eggNOG" id="COG0768">
    <property type="taxonomic scope" value="Bacteria"/>
</dbReference>
<dbReference type="PANTHER" id="PTHR30627:SF1">
    <property type="entry name" value="PEPTIDOGLYCAN D,D-TRANSPEPTIDASE FTSI"/>
    <property type="match status" value="1"/>
</dbReference>
<dbReference type="HOGENOM" id="CLU_009289_6_0_12"/>
<protein>
    <submittedName>
        <fullName evidence="5">Peptidoglycan glycosyltransferase</fullName>
        <ecNumber evidence="5">2.4.1.129</ecNumber>
    </submittedName>
</protein>
<dbReference type="OrthoDB" id="9770103at2"/>
<dbReference type="EC" id="2.4.1.129" evidence="5"/>
<dbReference type="SUPFAM" id="SSF56601">
    <property type="entry name" value="beta-lactamase/transpeptidase-like"/>
    <property type="match status" value="1"/>
</dbReference>
<evidence type="ECO:0000256" key="3">
    <source>
        <dbReference type="SAM" id="Phobius"/>
    </source>
</evidence>
<dbReference type="PANTHER" id="PTHR30627">
    <property type="entry name" value="PEPTIDOGLYCAN D,D-TRANSPEPTIDASE"/>
    <property type="match status" value="1"/>
</dbReference>
<keyword evidence="5" id="KW-0328">Glycosyltransferase</keyword>
<name>F4GKV6_PARC1</name>
<dbReference type="AlphaFoldDB" id="F4GKV6"/>
<dbReference type="Proteomes" id="UP000007939">
    <property type="component" value="Chromosome"/>
</dbReference>
<feature type="domain" description="Penicillin-binding protein transpeptidase" evidence="4">
    <location>
        <begin position="228"/>
        <end position="538"/>
    </location>
</feature>
<comment type="subcellular location">
    <subcellularLocation>
        <location evidence="1">Membrane</location>
    </subcellularLocation>
</comment>
<dbReference type="InterPro" id="IPR001460">
    <property type="entry name" value="PCN-bd_Tpept"/>
</dbReference>
<dbReference type="Gene3D" id="3.90.1310.10">
    <property type="entry name" value="Penicillin-binding protein 2a (Domain 2)"/>
    <property type="match status" value="1"/>
</dbReference>
<organism evidence="5 6">
    <name type="scientific">Parasphaerochaeta coccoides (strain ATCC BAA-1237 / DSM 17374 / SPN1)</name>
    <name type="common">Sphaerochaeta coccoides</name>
    <dbReference type="NCBI Taxonomy" id="760011"/>
    <lineage>
        <taxon>Bacteria</taxon>
        <taxon>Pseudomonadati</taxon>
        <taxon>Spirochaetota</taxon>
        <taxon>Spirochaetia</taxon>
        <taxon>Spirochaetales</taxon>
        <taxon>Sphaerochaetaceae</taxon>
        <taxon>Parasphaerochaeta</taxon>
    </lineage>
</organism>
<reference evidence="5 6" key="2">
    <citation type="journal article" date="2012" name="Stand. Genomic Sci.">
        <title>Complete genome sequence of the termite hindgut bacterium Spirochaeta coccoides type strain (SPN1(T)), reclassification in the genus Sphaerochaeta as Sphaerochaeta coccoides comb. nov. and emendations of the family Spirochaetaceae and the genus Sphaerochaeta.</title>
        <authorList>
            <person name="Abt B."/>
            <person name="Han C."/>
            <person name="Scheuner C."/>
            <person name="Lu M."/>
            <person name="Lapidus A."/>
            <person name="Nolan M."/>
            <person name="Lucas S."/>
            <person name="Hammon N."/>
            <person name="Deshpande S."/>
            <person name="Cheng J.F."/>
            <person name="Tapia R."/>
            <person name="Goodwin L.A."/>
            <person name="Pitluck S."/>
            <person name="Liolios K."/>
            <person name="Pagani I."/>
            <person name="Ivanova N."/>
            <person name="Mavromatis K."/>
            <person name="Mikhailova N."/>
            <person name="Huntemann M."/>
            <person name="Pati A."/>
            <person name="Chen A."/>
            <person name="Palaniappan K."/>
            <person name="Land M."/>
            <person name="Hauser L."/>
            <person name="Brambilla E.M."/>
            <person name="Rohde M."/>
            <person name="Spring S."/>
            <person name="Gronow S."/>
            <person name="Goker M."/>
            <person name="Woyke T."/>
            <person name="Bristow J."/>
            <person name="Eisen J.A."/>
            <person name="Markowitz V."/>
            <person name="Hugenholtz P."/>
            <person name="Kyrpides N.C."/>
            <person name="Klenk H.P."/>
            <person name="Detter J.C."/>
        </authorList>
    </citation>
    <scope>NUCLEOTIDE SEQUENCE [LARGE SCALE GENOMIC DNA]</scope>
    <source>
        <strain evidence="6">ATCC BAA-1237 / DSM 17374 / SPN1</strain>
    </source>
</reference>
<gene>
    <name evidence="5" type="ordered locus">Spico_0641</name>
</gene>
<evidence type="ECO:0000256" key="2">
    <source>
        <dbReference type="ARBA" id="ARBA00023136"/>
    </source>
</evidence>
<feature type="transmembrane region" description="Helical" evidence="3">
    <location>
        <begin position="12"/>
        <end position="33"/>
    </location>
</feature>
<keyword evidence="3" id="KW-1133">Transmembrane helix</keyword>
<dbReference type="Gene3D" id="3.30.450.330">
    <property type="match status" value="1"/>
</dbReference>
<dbReference type="GO" id="GO:0008658">
    <property type="term" value="F:penicillin binding"/>
    <property type="evidence" value="ECO:0007669"/>
    <property type="project" value="InterPro"/>
</dbReference>